<keyword evidence="4" id="KW-0460">Magnesium</keyword>
<evidence type="ECO:0000256" key="5">
    <source>
        <dbReference type="ARBA" id="ARBA00023211"/>
    </source>
</evidence>
<dbReference type="GO" id="GO:0008686">
    <property type="term" value="F:3,4-dihydroxy-2-butanone-4-phosphate synthase activity"/>
    <property type="evidence" value="ECO:0007669"/>
    <property type="project" value="UniProtKB-EC"/>
</dbReference>
<dbReference type="Gene3D" id="3.90.870.10">
    <property type="entry name" value="DHBP synthase"/>
    <property type="match status" value="1"/>
</dbReference>
<dbReference type="GO" id="GO:0009231">
    <property type="term" value="P:riboflavin biosynthetic process"/>
    <property type="evidence" value="ECO:0007669"/>
    <property type="project" value="UniProtKB-UniPathway"/>
</dbReference>
<keyword evidence="5" id="KW-0464">Manganese</keyword>
<evidence type="ECO:0000256" key="3">
    <source>
        <dbReference type="ARBA" id="ARBA00022723"/>
    </source>
</evidence>
<dbReference type="GO" id="GO:0005829">
    <property type="term" value="C:cytosol"/>
    <property type="evidence" value="ECO:0007669"/>
    <property type="project" value="TreeGrafter"/>
</dbReference>
<proteinExistence type="predicted"/>
<evidence type="ECO:0000256" key="4">
    <source>
        <dbReference type="ARBA" id="ARBA00022842"/>
    </source>
</evidence>
<accession>A0A075GIP5</accession>
<dbReference type="Pfam" id="PF00926">
    <property type="entry name" value="DHBP_synthase"/>
    <property type="match status" value="1"/>
</dbReference>
<organism evidence="7">
    <name type="scientific">uncultured marine group II/III euryarchaeote KM3_147_B09</name>
    <dbReference type="NCBI Taxonomy" id="1457882"/>
    <lineage>
        <taxon>Archaea</taxon>
        <taxon>Methanobacteriati</taxon>
        <taxon>Methanobacteriota</taxon>
        <taxon>environmental samples</taxon>
    </lineage>
</organism>
<evidence type="ECO:0000256" key="2">
    <source>
        <dbReference type="ARBA" id="ARBA00022619"/>
    </source>
</evidence>
<gene>
    <name evidence="7" type="primary">RIB3</name>
    <name evidence="7" type="synonym">ribB</name>
</gene>
<sequence>MLTMFEIERIREILRQGKPILVFDDNDREGETDIFFSAKYVSNSSIRFLRENGGGMIFLAADNSASTKLGLPFAHDIYDTVINSKSSFKMLETMLNHSIPYDYKSSFSIFINHKDTFTGISDFDRALTSKSFAEILEESSNLSELESKEKVANNFRIPGHVPVCIADSKLLKSRQGHTELIVSLLKYAGMNPVALGCEMIGQDGNSLSSKEAKTWASSKGYLFLEGRQIMESCQ</sequence>
<dbReference type="InterPro" id="IPR000422">
    <property type="entry name" value="DHBP_synthase_RibB"/>
</dbReference>
<name>A0A075GIP5_9EURY</name>
<comment type="pathway">
    <text evidence="1">Cofactor biosynthesis; riboflavin biosynthesis.</text>
</comment>
<keyword evidence="2" id="KW-0686">Riboflavin biosynthesis</keyword>
<evidence type="ECO:0000256" key="1">
    <source>
        <dbReference type="ARBA" id="ARBA00005104"/>
    </source>
</evidence>
<dbReference type="AlphaFoldDB" id="A0A075GIP5"/>
<evidence type="ECO:0000256" key="6">
    <source>
        <dbReference type="ARBA" id="ARBA00023239"/>
    </source>
</evidence>
<protein>
    <submittedName>
        <fullName evidence="7">3,4-dihydroxy-2-butanone 4-phosphate synthase (RibB, RIB3)</fullName>
        <ecNumber evidence="7">4.1.99.12</ecNumber>
    </submittedName>
</protein>
<keyword evidence="6 7" id="KW-0456">Lyase</keyword>
<dbReference type="InterPro" id="IPR017945">
    <property type="entry name" value="DHBP_synth_RibB-like_a/b_dom"/>
</dbReference>
<dbReference type="UniPathway" id="UPA00275"/>
<reference evidence="7" key="1">
    <citation type="journal article" date="2014" name="Genome Biol. Evol.">
        <title>Pangenome evidence for extensive interdomain horizontal transfer affecting lineage core and shell genes in uncultured planktonic thaumarchaeota and euryarchaeota.</title>
        <authorList>
            <person name="Deschamps P."/>
            <person name="Zivanovic Y."/>
            <person name="Moreira D."/>
            <person name="Rodriguez-Valera F."/>
            <person name="Lopez-Garcia P."/>
        </authorList>
    </citation>
    <scope>NUCLEOTIDE SEQUENCE</scope>
</reference>
<dbReference type="GO" id="GO:0046872">
    <property type="term" value="F:metal ion binding"/>
    <property type="evidence" value="ECO:0007669"/>
    <property type="project" value="UniProtKB-KW"/>
</dbReference>
<dbReference type="SUPFAM" id="SSF55821">
    <property type="entry name" value="YrdC/RibB"/>
    <property type="match status" value="1"/>
</dbReference>
<dbReference type="PANTHER" id="PTHR21327">
    <property type="entry name" value="GTP CYCLOHYDROLASE II-RELATED"/>
    <property type="match status" value="1"/>
</dbReference>
<keyword evidence="3" id="KW-0479">Metal-binding</keyword>
<evidence type="ECO:0000313" key="7">
    <source>
        <dbReference type="EMBL" id="AIF01428.1"/>
    </source>
</evidence>
<dbReference type="PANTHER" id="PTHR21327:SF46">
    <property type="entry name" value="3,4-DIHYDROXY-2-BUTANONE 4-PHOSPHATE SYNTHASE"/>
    <property type="match status" value="1"/>
</dbReference>
<dbReference type="EMBL" id="KF900620">
    <property type="protein sequence ID" value="AIF01428.1"/>
    <property type="molecule type" value="Genomic_DNA"/>
</dbReference>
<dbReference type="CDD" id="cd00188">
    <property type="entry name" value="TOPRIM"/>
    <property type="match status" value="1"/>
</dbReference>
<dbReference type="EC" id="4.1.99.12" evidence="7"/>